<dbReference type="EMBL" id="OK040792">
    <property type="protein sequence ID" value="UDL16214.1"/>
    <property type="molecule type" value="Genomic_DNA"/>
</dbReference>
<dbReference type="RefSeq" id="YP_010750746.1">
    <property type="nucleotide sequence ID" value="NC_073362.1"/>
</dbReference>
<dbReference type="GeneID" id="80004401"/>
<accession>A0AAE8YC78</accession>
<evidence type="ECO:0000313" key="1">
    <source>
        <dbReference type="EMBL" id="UDL16214.1"/>
    </source>
</evidence>
<proteinExistence type="predicted"/>
<evidence type="ECO:0000313" key="2">
    <source>
        <dbReference type="Proteomes" id="UP000827716"/>
    </source>
</evidence>
<protein>
    <submittedName>
        <fullName evidence="1">Uncharacterized protein</fullName>
    </submittedName>
</protein>
<sequence length="84" mass="9252">MNAVNPLPIFTPDEALNLAAAPLCVVDVATRECVYCGGSPVFPTYADYLDTFWNHEYEGDPYHAPVDEEYHDLIDSLCLATAAE</sequence>
<organism evidence="1 2">
    <name type="scientific">Microbacterium phage Kozie</name>
    <dbReference type="NCBI Taxonomy" id="2885981"/>
    <lineage>
        <taxon>Viruses</taxon>
        <taxon>Duplodnaviria</taxon>
        <taxon>Heunggongvirae</taxon>
        <taxon>Uroviricota</taxon>
        <taxon>Caudoviricetes</taxon>
        <taxon>Kutznervirinae</taxon>
        <taxon>Kozievirus</taxon>
        <taxon>Kozievirus kozie</taxon>
    </lineage>
</organism>
<gene>
    <name evidence="1" type="primary">18</name>
    <name evidence="1" type="ORF">SEA_KOZIE_18</name>
</gene>
<name>A0AAE8YC78_9CAUD</name>
<reference evidence="1" key="1">
    <citation type="submission" date="2021-09" db="EMBL/GenBank/DDBJ databases">
        <authorList>
            <person name="Colton S."/>
            <person name="McKinney A."/>
            <person name="Ashley L."/>
            <person name="Annie C."/>
            <person name="Elissa F."/>
            <person name="Lindsey D."/>
            <person name="Brady H."/>
            <person name="Batt M.A."/>
            <person name="Denae B."/>
            <person name="Molloy S.D."/>
            <person name="Garlena R.A."/>
            <person name="Russell D.A."/>
            <person name="Jacobs-Sera D."/>
            <person name="Hatfull G.F."/>
        </authorList>
    </citation>
    <scope>NUCLEOTIDE SEQUENCE</scope>
</reference>
<keyword evidence="2" id="KW-1185">Reference proteome</keyword>
<dbReference type="Proteomes" id="UP000827716">
    <property type="component" value="Segment"/>
</dbReference>
<dbReference type="KEGG" id="vg:80004401"/>